<dbReference type="SUPFAM" id="SSF46689">
    <property type="entry name" value="Homeodomain-like"/>
    <property type="match status" value="1"/>
</dbReference>
<name>A0A6J5RKG8_9CAUD</name>
<accession>A0A6J5RKG8</accession>
<reference evidence="2" key="1">
    <citation type="submission" date="2020-05" db="EMBL/GenBank/DDBJ databases">
        <authorList>
            <person name="Chiriac C."/>
            <person name="Salcher M."/>
            <person name="Ghai R."/>
            <person name="Kavagutti S V."/>
        </authorList>
    </citation>
    <scope>NUCLEOTIDE SEQUENCE</scope>
</reference>
<organism evidence="2">
    <name type="scientific">uncultured Caudovirales phage</name>
    <dbReference type="NCBI Taxonomy" id="2100421"/>
    <lineage>
        <taxon>Viruses</taxon>
        <taxon>Duplodnaviria</taxon>
        <taxon>Heunggongvirae</taxon>
        <taxon>Uroviricota</taxon>
        <taxon>Caudoviricetes</taxon>
        <taxon>Peduoviridae</taxon>
        <taxon>Maltschvirus</taxon>
        <taxon>Maltschvirus maltsch</taxon>
    </lineage>
</organism>
<dbReference type="InterPro" id="IPR045745">
    <property type="entry name" value="HTH_58_Actinobacteria-type"/>
</dbReference>
<proteinExistence type="predicted"/>
<evidence type="ECO:0000259" key="1">
    <source>
        <dbReference type="Pfam" id="PF19575"/>
    </source>
</evidence>
<dbReference type="Pfam" id="PF19575">
    <property type="entry name" value="HTH_58"/>
    <property type="match status" value="1"/>
</dbReference>
<sequence length="112" mass="13123">MMKPVLYDVDKETISNLYNSGRTQKQLAKLYNVSESSILVFMRKHNIQARPTGRREKIKLDKAEISRLYEEGLSIKTIADKLGVTFLKVHKFMKEHDIKSRNRAGNRMREKI</sequence>
<evidence type="ECO:0000313" key="2">
    <source>
        <dbReference type="EMBL" id="CAB4197980.1"/>
    </source>
</evidence>
<gene>
    <name evidence="2" type="ORF">UFOVP1311_45</name>
</gene>
<dbReference type="Gene3D" id="1.10.10.60">
    <property type="entry name" value="Homeodomain-like"/>
    <property type="match status" value="2"/>
</dbReference>
<feature type="domain" description="Helix-turn-helix" evidence="1">
    <location>
        <begin position="55"/>
        <end position="106"/>
    </location>
</feature>
<protein>
    <submittedName>
        <fullName evidence="2">Resolvase, HTH domain containing protein</fullName>
    </submittedName>
</protein>
<dbReference type="EMBL" id="LR797257">
    <property type="protein sequence ID" value="CAB4197980.1"/>
    <property type="molecule type" value="Genomic_DNA"/>
</dbReference>
<dbReference type="InterPro" id="IPR009057">
    <property type="entry name" value="Homeodomain-like_sf"/>
</dbReference>